<protein>
    <submittedName>
        <fullName evidence="2">PilZ domain-containing protein</fullName>
    </submittedName>
</protein>
<accession>A0ABV7ZY75</accession>
<evidence type="ECO:0000313" key="3">
    <source>
        <dbReference type="Proteomes" id="UP001595617"/>
    </source>
</evidence>
<name>A0ABV7ZY75_9GAMM</name>
<dbReference type="RefSeq" id="WP_380695666.1">
    <property type="nucleotide sequence ID" value="NZ_JBHRYR010000003.1"/>
</dbReference>
<proteinExistence type="predicted"/>
<evidence type="ECO:0000259" key="1">
    <source>
        <dbReference type="Pfam" id="PF07238"/>
    </source>
</evidence>
<dbReference type="Proteomes" id="UP001595617">
    <property type="component" value="Unassembled WGS sequence"/>
</dbReference>
<dbReference type="Pfam" id="PF07238">
    <property type="entry name" value="PilZ"/>
    <property type="match status" value="1"/>
</dbReference>
<organism evidence="2 3">
    <name type="scientific">Saccharospirillum mangrovi</name>
    <dbReference type="NCBI Taxonomy" id="2161747"/>
    <lineage>
        <taxon>Bacteria</taxon>
        <taxon>Pseudomonadati</taxon>
        <taxon>Pseudomonadota</taxon>
        <taxon>Gammaproteobacteria</taxon>
        <taxon>Oceanospirillales</taxon>
        <taxon>Saccharospirillaceae</taxon>
        <taxon>Saccharospirillum</taxon>
    </lineage>
</organism>
<feature type="domain" description="PilZ" evidence="1">
    <location>
        <begin position="97"/>
        <end position="168"/>
    </location>
</feature>
<dbReference type="InterPro" id="IPR009875">
    <property type="entry name" value="PilZ_domain"/>
</dbReference>
<dbReference type="EMBL" id="JBHRYR010000003">
    <property type="protein sequence ID" value="MFC3852964.1"/>
    <property type="molecule type" value="Genomic_DNA"/>
</dbReference>
<sequence length="180" mass="20722">MVDERRSYFRVDDMAWVLTAQWNPDQASAVEYFPELRQTTILHALDAVDVELKKLDKAMDSKPTAMYARTLNQKIDIFRQALLIQQLSQLDSRPIRITISEGGLGFMSDFAYTVGSHIAMALVFSPSYMAIFPQAEILECRPVDNGFYLHVAFVDMPESMRQQLARHLLVQQTLLRQQHK</sequence>
<reference evidence="3" key="1">
    <citation type="journal article" date="2019" name="Int. J. Syst. Evol. Microbiol.">
        <title>The Global Catalogue of Microorganisms (GCM) 10K type strain sequencing project: providing services to taxonomists for standard genome sequencing and annotation.</title>
        <authorList>
            <consortium name="The Broad Institute Genomics Platform"/>
            <consortium name="The Broad Institute Genome Sequencing Center for Infectious Disease"/>
            <person name="Wu L."/>
            <person name="Ma J."/>
        </authorList>
    </citation>
    <scope>NUCLEOTIDE SEQUENCE [LARGE SCALE GENOMIC DNA]</scope>
    <source>
        <strain evidence="3">IBRC 10765</strain>
    </source>
</reference>
<keyword evidence="3" id="KW-1185">Reference proteome</keyword>
<comment type="caution">
    <text evidence="2">The sequence shown here is derived from an EMBL/GenBank/DDBJ whole genome shotgun (WGS) entry which is preliminary data.</text>
</comment>
<evidence type="ECO:0000313" key="2">
    <source>
        <dbReference type="EMBL" id="MFC3852964.1"/>
    </source>
</evidence>
<gene>
    <name evidence="2" type="ORF">ACFOOG_09005</name>
</gene>